<dbReference type="InterPro" id="IPR009019">
    <property type="entry name" value="KH_sf_prok-type"/>
</dbReference>
<evidence type="ECO:0000256" key="3">
    <source>
        <dbReference type="ARBA" id="ARBA00022814"/>
    </source>
</evidence>
<keyword evidence="11" id="KW-1185">Reference proteome</keyword>
<feature type="region of interest" description="Disordered" evidence="8">
    <location>
        <begin position="528"/>
        <end position="586"/>
    </location>
</feature>
<dbReference type="PROSITE" id="PS50084">
    <property type="entry name" value="KH_TYPE_1"/>
    <property type="match status" value="1"/>
</dbReference>
<dbReference type="InterPro" id="IPR010995">
    <property type="entry name" value="DNA_repair_Rad51/TF_NusA_a-hlx"/>
</dbReference>
<dbReference type="SUPFAM" id="SSF54814">
    <property type="entry name" value="Prokaryotic type KH domain (KH-domain type II)"/>
    <property type="match status" value="2"/>
</dbReference>
<gene>
    <name evidence="7 10" type="primary">nusA</name>
    <name evidence="10" type="ORF">ACFFGE_08435</name>
</gene>
<name>A0ABV6R2R3_9CAUL</name>
<dbReference type="InterPro" id="IPR003029">
    <property type="entry name" value="S1_domain"/>
</dbReference>
<dbReference type="InterPro" id="IPR025249">
    <property type="entry name" value="TF_NusA_KH_1st"/>
</dbReference>
<evidence type="ECO:0000256" key="8">
    <source>
        <dbReference type="SAM" id="MobiDB-lite"/>
    </source>
</evidence>
<accession>A0ABV6R2R3</accession>
<keyword evidence="1 7" id="KW-0806">Transcription termination</keyword>
<evidence type="ECO:0000259" key="9">
    <source>
        <dbReference type="PROSITE" id="PS50126"/>
    </source>
</evidence>
<evidence type="ECO:0000256" key="5">
    <source>
        <dbReference type="ARBA" id="ARBA00023015"/>
    </source>
</evidence>
<dbReference type="Pfam" id="PF13184">
    <property type="entry name" value="KH_NusA_1st"/>
    <property type="match status" value="1"/>
</dbReference>
<dbReference type="Pfam" id="PF00575">
    <property type="entry name" value="S1"/>
    <property type="match status" value="1"/>
</dbReference>
<dbReference type="Gene3D" id="2.40.50.140">
    <property type="entry name" value="Nucleic acid-binding proteins"/>
    <property type="match status" value="1"/>
</dbReference>
<dbReference type="PROSITE" id="PS50126">
    <property type="entry name" value="S1"/>
    <property type="match status" value="1"/>
</dbReference>
<keyword evidence="2 7" id="KW-0963">Cytoplasm</keyword>
<dbReference type="InterPro" id="IPR013735">
    <property type="entry name" value="TF_NusA_N"/>
</dbReference>
<dbReference type="InterPro" id="IPR012340">
    <property type="entry name" value="NA-bd_OB-fold"/>
</dbReference>
<evidence type="ECO:0000313" key="10">
    <source>
        <dbReference type="EMBL" id="MFC0633905.1"/>
    </source>
</evidence>
<keyword evidence="4 7" id="KW-0694">RNA-binding</keyword>
<dbReference type="Gene3D" id="3.30.1480.10">
    <property type="entry name" value="NusA, N-terminal domain"/>
    <property type="match status" value="1"/>
</dbReference>
<feature type="compositionally biased region" description="Acidic residues" evidence="8">
    <location>
        <begin position="566"/>
        <end position="586"/>
    </location>
</feature>
<evidence type="ECO:0000256" key="7">
    <source>
        <dbReference type="HAMAP-Rule" id="MF_00945"/>
    </source>
</evidence>
<dbReference type="EMBL" id="JBHLSW010000005">
    <property type="protein sequence ID" value="MFC0633905.1"/>
    <property type="molecule type" value="Genomic_DNA"/>
</dbReference>
<comment type="subunit">
    <text evidence="7">Monomer. Binds directly to the core enzyme of the DNA-dependent RNA polymerase and to nascent RNA.</text>
</comment>
<comment type="function">
    <text evidence="7">Participates in both transcription termination and antitermination.</text>
</comment>
<organism evidence="10 11">
    <name type="scientific">Brevundimonas balnearis</name>
    <dbReference type="NCBI Taxonomy" id="1572858"/>
    <lineage>
        <taxon>Bacteria</taxon>
        <taxon>Pseudomonadati</taxon>
        <taxon>Pseudomonadota</taxon>
        <taxon>Alphaproteobacteria</taxon>
        <taxon>Caulobacterales</taxon>
        <taxon>Caulobacteraceae</taxon>
        <taxon>Brevundimonas</taxon>
    </lineage>
</organism>
<evidence type="ECO:0000256" key="1">
    <source>
        <dbReference type="ARBA" id="ARBA00022472"/>
    </source>
</evidence>
<dbReference type="RefSeq" id="WP_376835871.1">
    <property type="nucleotide sequence ID" value="NZ_JBHLSW010000005.1"/>
</dbReference>
<dbReference type="SMART" id="SM00322">
    <property type="entry name" value="KH"/>
    <property type="match status" value="2"/>
</dbReference>
<keyword evidence="3 7" id="KW-0889">Transcription antitermination</keyword>
<keyword evidence="5 7" id="KW-0805">Transcription regulation</keyword>
<reference evidence="10 11" key="1">
    <citation type="submission" date="2024-09" db="EMBL/GenBank/DDBJ databases">
        <authorList>
            <person name="Sun Q."/>
            <person name="Mori K."/>
        </authorList>
    </citation>
    <scope>NUCLEOTIDE SEQUENCE [LARGE SCALE GENOMIC DNA]</scope>
    <source>
        <strain evidence="10 11">NCAIM B.02621</strain>
    </source>
</reference>
<evidence type="ECO:0000256" key="4">
    <source>
        <dbReference type="ARBA" id="ARBA00022884"/>
    </source>
</evidence>
<dbReference type="SUPFAM" id="SSF69705">
    <property type="entry name" value="Transcription factor NusA, N-terminal domain"/>
    <property type="match status" value="1"/>
</dbReference>
<keyword evidence="6 7" id="KW-0804">Transcription</keyword>
<evidence type="ECO:0000313" key="11">
    <source>
        <dbReference type="Proteomes" id="UP001589906"/>
    </source>
</evidence>
<dbReference type="NCBIfam" id="TIGR01953">
    <property type="entry name" value="NusA"/>
    <property type="match status" value="1"/>
</dbReference>
<dbReference type="CDD" id="cd22529">
    <property type="entry name" value="KH-II_NusA_rpt2"/>
    <property type="match status" value="1"/>
</dbReference>
<dbReference type="SMART" id="SM00316">
    <property type="entry name" value="S1"/>
    <property type="match status" value="1"/>
</dbReference>
<dbReference type="PANTHER" id="PTHR22648">
    <property type="entry name" value="TRANSCRIPTION TERMINATION FACTOR NUSA"/>
    <property type="match status" value="1"/>
</dbReference>
<dbReference type="InterPro" id="IPR030842">
    <property type="entry name" value="TF_NusA_bacterial"/>
</dbReference>
<dbReference type="InterPro" id="IPR058582">
    <property type="entry name" value="KH_NusA_2nd"/>
</dbReference>
<evidence type="ECO:0000256" key="2">
    <source>
        <dbReference type="ARBA" id="ARBA00022490"/>
    </source>
</evidence>
<dbReference type="InterPro" id="IPR004087">
    <property type="entry name" value="KH_dom"/>
</dbReference>
<dbReference type="CDD" id="cd02134">
    <property type="entry name" value="KH-II_NusA_rpt1"/>
    <property type="match status" value="1"/>
</dbReference>
<dbReference type="SUPFAM" id="SSF50249">
    <property type="entry name" value="Nucleic acid-binding proteins"/>
    <property type="match status" value="1"/>
</dbReference>
<comment type="subcellular location">
    <subcellularLocation>
        <location evidence="7">Cytoplasm</location>
    </subcellularLocation>
</comment>
<comment type="caution">
    <text evidence="10">The sequence shown here is derived from an EMBL/GenBank/DDBJ whole genome shotgun (WGS) entry which is preliminary data.</text>
</comment>
<dbReference type="NCBIfam" id="TIGR01954">
    <property type="entry name" value="nusA_Cterm_rpt"/>
    <property type="match status" value="1"/>
</dbReference>
<dbReference type="Pfam" id="PF14520">
    <property type="entry name" value="HHH_5"/>
    <property type="match status" value="1"/>
</dbReference>
<dbReference type="Proteomes" id="UP001589906">
    <property type="component" value="Unassembled WGS sequence"/>
</dbReference>
<dbReference type="Pfam" id="PF08529">
    <property type="entry name" value="NusA_N"/>
    <property type="match status" value="1"/>
</dbReference>
<sequence>MAATGVSANRLELLQIADAVAREKNIEKEIVIEAIEEAIQKGAKSRYGAHHDIRAKIDPKTGELALTRHVTVVEDDWRPEDELEEFNDSALVRLKDASKRDPEAFVGKEYIEELPPFEFGRVQTQMARQVVMGKVREAERERQYEEFKDRVGEIVNGTVKRVEYGNVIVDLGRGEGIMRRDQSIPREIFNIGDRIRTYIYDVRPEAKGPQVMLSRAHPGFMAKLFAQEVPEVYDGVIEIRAAARDAGSRAKMAVLSNDSSIDPVGACVGMRGSRVQAVVAELQGEKIDIIQWNNDEPTFIVNALAPAEVSKVVLDEEADRVEVVVPDEQLSLAIGRRGQNVRLASQLTGWQIDIITESQDSERRQKEFAERTQLFQDALDVDEVIAQLLVTEGFATVEDLAYVEAYEISDIEGFDEETAEELQARARDFLDRQAAEQDAKRKELGVEDGVLEVPGVTLPMAVALGEGGVKTVEDLADLATDEVRGGFEVRNGERVRVPGVLESFNLSQEDAEMLILQARVAAGWIDASELPQPEPEEAYEEGFEGEDYMAEAEQLFEGSSDAGAEAADDASDASGEEADDASAEDR</sequence>
<dbReference type="InterPro" id="IPR010214">
    <property type="entry name" value="Tscrpt_termin_fac_NusA_C_rpt"/>
</dbReference>
<dbReference type="Gene3D" id="1.10.150.20">
    <property type="entry name" value="5' to 3' exonuclease, C-terminal subdomain"/>
    <property type="match status" value="2"/>
</dbReference>
<dbReference type="CDD" id="cd04455">
    <property type="entry name" value="S1_NusA"/>
    <property type="match status" value="1"/>
</dbReference>
<dbReference type="InterPro" id="IPR036555">
    <property type="entry name" value="NusA_N_sf"/>
</dbReference>
<dbReference type="InterPro" id="IPR010213">
    <property type="entry name" value="TF_NusA"/>
</dbReference>
<proteinExistence type="inferred from homology"/>
<dbReference type="HAMAP" id="MF_00945_B">
    <property type="entry name" value="NusA_B"/>
    <property type="match status" value="1"/>
</dbReference>
<dbReference type="SUPFAM" id="SSF47794">
    <property type="entry name" value="Rad51 N-terminal domain-like"/>
    <property type="match status" value="1"/>
</dbReference>
<dbReference type="InterPro" id="IPR015946">
    <property type="entry name" value="KH_dom-like_a/b"/>
</dbReference>
<feature type="compositionally biased region" description="Acidic residues" evidence="8">
    <location>
        <begin position="534"/>
        <end position="550"/>
    </location>
</feature>
<dbReference type="Gene3D" id="3.30.300.20">
    <property type="match status" value="2"/>
</dbReference>
<dbReference type="PANTHER" id="PTHR22648:SF0">
    <property type="entry name" value="TRANSCRIPTION TERMINATION_ANTITERMINATION PROTEIN NUSA"/>
    <property type="match status" value="1"/>
</dbReference>
<protein>
    <recommendedName>
        <fullName evidence="7">Transcription termination/antitermination protein NusA</fullName>
    </recommendedName>
</protein>
<feature type="domain" description="S1 motif" evidence="9">
    <location>
        <begin position="152"/>
        <end position="216"/>
    </location>
</feature>
<evidence type="ECO:0000256" key="6">
    <source>
        <dbReference type="ARBA" id="ARBA00023163"/>
    </source>
</evidence>
<dbReference type="Pfam" id="PF26594">
    <property type="entry name" value="KH_NusA_2nd"/>
    <property type="match status" value="1"/>
</dbReference>
<comment type="similarity">
    <text evidence="7">Belongs to the NusA family.</text>
</comment>